<evidence type="ECO:0000256" key="1">
    <source>
        <dbReference type="SAM" id="MobiDB-lite"/>
    </source>
</evidence>
<protein>
    <submittedName>
        <fullName evidence="2">Uncharacterized protein</fullName>
    </submittedName>
</protein>
<keyword evidence="3" id="KW-1185">Reference proteome</keyword>
<dbReference type="AlphaFoldDB" id="A0A067P6X5"/>
<reference evidence="3" key="1">
    <citation type="journal article" date="2014" name="Proc. Natl. Acad. Sci. U.S.A.">
        <title>Extensive sampling of basidiomycete genomes demonstrates inadequacy of the white-rot/brown-rot paradigm for wood decay fungi.</title>
        <authorList>
            <person name="Riley R."/>
            <person name="Salamov A.A."/>
            <person name="Brown D.W."/>
            <person name="Nagy L.G."/>
            <person name="Floudas D."/>
            <person name="Held B.W."/>
            <person name="Levasseur A."/>
            <person name="Lombard V."/>
            <person name="Morin E."/>
            <person name="Otillar R."/>
            <person name="Lindquist E.A."/>
            <person name="Sun H."/>
            <person name="LaButti K.M."/>
            <person name="Schmutz J."/>
            <person name="Jabbour D."/>
            <person name="Luo H."/>
            <person name="Baker S.E."/>
            <person name="Pisabarro A.G."/>
            <person name="Walton J.D."/>
            <person name="Blanchette R.A."/>
            <person name="Henrissat B."/>
            <person name="Martin F."/>
            <person name="Cullen D."/>
            <person name="Hibbett D.S."/>
            <person name="Grigoriev I.V."/>
        </authorList>
    </citation>
    <scope>NUCLEOTIDE SEQUENCE [LARGE SCALE GENOMIC DNA]</scope>
    <source>
        <strain evidence="3">MUCL 33604</strain>
    </source>
</reference>
<evidence type="ECO:0000313" key="2">
    <source>
        <dbReference type="EMBL" id="KDQ50658.1"/>
    </source>
</evidence>
<feature type="compositionally biased region" description="Acidic residues" evidence="1">
    <location>
        <begin position="107"/>
        <end position="116"/>
    </location>
</feature>
<dbReference type="Proteomes" id="UP000027265">
    <property type="component" value="Unassembled WGS sequence"/>
</dbReference>
<proteinExistence type="predicted"/>
<gene>
    <name evidence="2" type="ORF">JAAARDRAFT_199789</name>
</gene>
<dbReference type="HOGENOM" id="CLU_100666_0_0_1"/>
<accession>A0A067P6X5</accession>
<organism evidence="2 3">
    <name type="scientific">Jaapia argillacea MUCL 33604</name>
    <dbReference type="NCBI Taxonomy" id="933084"/>
    <lineage>
        <taxon>Eukaryota</taxon>
        <taxon>Fungi</taxon>
        <taxon>Dikarya</taxon>
        <taxon>Basidiomycota</taxon>
        <taxon>Agaricomycotina</taxon>
        <taxon>Agaricomycetes</taxon>
        <taxon>Agaricomycetidae</taxon>
        <taxon>Jaapiales</taxon>
        <taxon>Jaapiaceae</taxon>
        <taxon>Jaapia</taxon>
    </lineage>
</organism>
<name>A0A067P6X5_9AGAM</name>
<sequence length="264" mass="28687">MYYCQRILHAYEAQAQRPAGINDTTFLTNVVEEWDHMNDARNVYATLSGGAPPVPRLIQSFDEEITSEPGEQNFLWVSADDPRVPFTENTPESVPPGIDLEPTHEADPDEDGEPEIDVPLRSALKESTSKSLPGFARKKKASRSKGKGKGKKVVVESPHKKLTITIPRATSVEARANAAVSDARVTSVGAQSDATMLDGAPSEATTDFTTVDQSDTEGMYNHVLTAKEKAKITAYQACLLIHEKCLSNVVHLGTAALPPLLGYR</sequence>
<dbReference type="InParanoid" id="A0A067P6X5"/>
<feature type="region of interest" description="Disordered" evidence="1">
    <location>
        <begin position="82"/>
        <end position="154"/>
    </location>
</feature>
<feature type="compositionally biased region" description="Basic residues" evidence="1">
    <location>
        <begin position="136"/>
        <end position="152"/>
    </location>
</feature>
<dbReference type="EMBL" id="KL197757">
    <property type="protein sequence ID" value="KDQ50658.1"/>
    <property type="molecule type" value="Genomic_DNA"/>
</dbReference>
<evidence type="ECO:0000313" key="3">
    <source>
        <dbReference type="Proteomes" id="UP000027265"/>
    </source>
</evidence>